<evidence type="ECO:0000256" key="2">
    <source>
        <dbReference type="ARBA" id="ARBA00010840"/>
    </source>
</evidence>
<evidence type="ECO:0000256" key="5">
    <source>
        <dbReference type="ARBA" id="ARBA00023242"/>
    </source>
</evidence>
<reference evidence="7 9" key="1">
    <citation type="journal article" date="2011" name="Science">
        <title>Comparative functional genomics of the fission yeasts.</title>
        <authorList>
            <person name="Rhind N."/>
            <person name="Chen Z."/>
            <person name="Yassour M."/>
            <person name="Thompson D.A."/>
            <person name="Haas B.J."/>
            <person name="Habib N."/>
            <person name="Wapinski I."/>
            <person name="Roy S."/>
            <person name="Lin M.F."/>
            <person name="Heiman D.I."/>
            <person name="Young S.K."/>
            <person name="Furuya K."/>
            <person name="Guo Y."/>
            <person name="Pidoux A."/>
            <person name="Chen H.M."/>
            <person name="Robbertse B."/>
            <person name="Goldberg J.M."/>
            <person name="Aoki K."/>
            <person name="Bayne E.H."/>
            <person name="Berlin A.M."/>
            <person name="Desjardins C.A."/>
            <person name="Dobbs E."/>
            <person name="Dukaj L."/>
            <person name="Fan L."/>
            <person name="FitzGerald M.G."/>
            <person name="French C."/>
            <person name="Gujja S."/>
            <person name="Hansen K."/>
            <person name="Keifenheim D."/>
            <person name="Levin J.Z."/>
            <person name="Mosher R.A."/>
            <person name="Mueller C.A."/>
            <person name="Pfiffner J."/>
            <person name="Priest M."/>
            <person name="Russ C."/>
            <person name="Smialowska A."/>
            <person name="Swoboda P."/>
            <person name="Sykes S.M."/>
            <person name="Vaughn M."/>
            <person name="Vengrova S."/>
            <person name="Yoder R."/>
            <person name="Zeng Q."/>
            <person name="Allshire R."/>
            <person name="Baulcombe D."/>
            <person name="Birren B.W."/>
            <person name="Brown W."/>
            <person name="Ekwall K."/>
            <person name="Kellis M."/>
            <person name="Leatherwood J."/>
            <person name="Levin H."/>
            <person name="Margalit H."/>
            <person name="Martienssen R."/>
            <person name="Nieduszynski C.A."/>
            <person name="Spatafora J.W."/>
            <person name="Friedman N."/>
            <person name="Dalgaard J.Z."/>
            <person name="Baumann P."/>
            <person name="Niki H."/>
            <person name="Regev A."/>
            <person name="Nusbaum C."/>
        </authorList>
    </citation>
    <scope>NUCLEOTIDE SEQUENCE [LARGE SCALE GENOMIC DNA]</scope>
    <source>
        <strain evidence="9">yFS275 / FY16936</strain>
    </source>
</reference>
<dbReference type="RefSeq" id="XP_002172518.1">
    <property type="nucleotide sequence ID" value="XM_002172482.2"/>
</dbReference>
<dbReference type="OrthoDB" id="5367324at2759"/>
<dbReference type="GO" id="GO:0003688">
    <property type="term" value="F:DNA replication origin binding"/>
    <property type="evidence" value="ECO:0007669"/>
    <property type="project" value="EnsemblFungi"/>
</dbReference>
<keyword evidence="9" id="KW-1185">Reference proteome</keyword>
<keyword evidence="4" id="KW-0238">DNA-binding</keyword>
<dbReference type="Proteomes" id="UP000001744">
    <property type="component" value="Unassembled WGS sequence"/>
</dbReference>
<proteinExistence type="inferred from homology"/>
<keyword evidence="5" id="KW-0539">Nucleus</keyword>
<comment type="similarity">
    <text evidence="2">Belongs to the ORC6 family.</text>
</comment>
<evidence type="ECO:0000313" key="9">
    <source>
        <dbReference type="Proteomes" id="UP000001744"/>
    </source>
</evidence>
<evidence type="ECO:0000256" key="1">
    <source>
        <dbReference type="ARBA" id="ARBA00004123"/>
    </source>
</evidence>
<dbReference type="JaponicusDB" id="SJAG_01267">
    <property type="gene designation" value="orc6"/>
</dbReference>
<dbReference type="STRING" id="402676.B6K075"/>
<dbReference type="EMBL" id="KE651168">
    <property type="protein sequence ID" value="EEB06225.1"/>
    <property type="molecule type" value="Genomic_DNA"/>
</dbReference>
<dbReference type="HOGENOM" id="CLU_1074255_0_0_1"/>
<dbReference type="GeneID" id="7048414"/>
<protein>
    <submittedName>
        <fullName evidence="7">Origin recognition complex subunit Orc6</fullName>
    </submittedName>
</protein>
<dbReference type="VEuPathDB" id="FungiDB:SJAG_01267"/>
<evidence type="ECO:0000313" key="7">
    <source>
        <dbReference type="EMBL" id="EEB06225.1"/>
    </source>
</evidence>
<evidence type="ECO:0000256" key="3">
    <source>
        <dbReference type="ARBA" id="ARBA00022705"/>
    </source>
</evidence>
<evidence type="ECO:0000259" key="6">
    <source>
        <dbReference type="Pfam" id="PF05460"/>
    </source>
</evidence>
<evidence type="ECO:0000256" key="4">
    <source>
        <dbReference type="ARBA" id="ARBA00023125"/>
    </source>
</evidence>
<comment type="subcellular location">
    <subcellularLocation>
        <location evidence="1">Nucleus</location>
    </subcellularLocation>
</comment>
<name>B6K075_SCHJY</name>
<evidence type="ECO:0000313" key="8">
    <source>
        <dbReference type="JaponicusDB" id="SJAG_01267"/>
    </source>
</evidence>
<accession>B6K075</accession>
<dbReference type="OMA" id="RPYMAAH"/>
<organism evidence="7 9">
    <name type="scientific">Schizosaccharomyces japonicus (strain yFS275 / FY16936)</name>
    <name type="common">Fission yeast</name>
    <dbReference type="NCBI Taxonomy" id="402676"/>
    <lineage>
        <taxon>Eukaryota</taxon>
        <taxon>Fungi</taxon>
        <taxon>Dikarya</taxon>
        <taxon>Ascomycota</taxon>
        <taxon>Taphrinomycotina</taxon>
        <taxon>Schizosaccharomycetes</taxon>
        <taxon>Schizosaccharomycetales</taxon>
        <taxon>Schizosaccharomycetaceae</taxon>
        <taxon>Schizosaccharomyces</taxon>
    </lineage>
</organism>
<sequence>MERQQILSSLQLLLPGQKHAVEERLVNLAESFLAWSKTNVHLRPAEEPSRACMCSHLACDLLRPSLQLDISLEGLPLPKKRYQKQYALFQELLTPVTQKLKLKTSLGDEVKLVCLKMGALSAAPFISKLASTVLTDDMRPMHRKGVLTAAYLLVTSRMASKDPFQISTTEKNQVQGVLQDTSSTSQLHYWMQMLSQTEEWENVLAGTDEGYGSGRQQPYKPLSGFVSMIQVDYEKRLLRLDAWKQSIYELIDETSTTKNENMSEKVADVDMAA</sequence>
<dbReference type="AlphaFoldDB" id="B6K075"/>
<dbReference type="GO" id="GO:0006260">
    <property type="term" value="P:DNA replication"/>
    <property type="evidence" value="ECO:0007669"/>
    <property type="project" value="UniProtKB-KW"/>
</dbReference>
<dbReference type="Pfam" id="PF05460">
    <property type="entry name" value="ORC6"/>
    <property type="match status" value="1"/>
</dbReference>
<dbReference type="InterPro" id="IPR008721">
    <property type="entry name" value="ORC6_cyclin_first"/>
</dbReference>
<feature type="domain" description="ORC6 first cyclin-like" evidence="6">
    <location>
        <begin position="10"/>
        <end position="94"/>
    </location>
</feature>
<gene>
    <name evidence="8" type="primary">orc6</name>
    <name evidence="7" type="ORF">SJAG_01267</name>
</gene>
<dbReference type="GO" id="GO:0000785">
    <property type="term" value="C:chromatin"/>
    <property type="evidence" value="ECO:0007669"/>
    <property type="project" value="EnsemblFungi"/>
</dbReference>
<dbReference type="GO" id="GO:0005664">
    <property type="term" value="C:nuclear origin of replication recognition complex"/>
    <property type="evidence" value="ECO:0007669"/>
    <property type="project" value="EnsemblFungi"/>
</dbReference>
<keyword evidence="3" id="KW-0235">DNA replication</keyword>